<dbReference type="RefSeq" id="WP_015504668.1">
    <property type="nucleotide sequence ID" value="NZ_CP017686.1"/>
</dbReference>
<keyword evidence="5 9" id="KW-0694">RNA-binding</keyword>
<evidence type="ECO:0000256" key="9">
    <source>
        <dbReference type="HAMAP-Rule" id="MF_00306"/>
    </source>
</evidence>
<reference evidence="14 15" key="1">
    <citation type="submission" date="2016-10" db="EMBL/GenBank/DDBJ databases">
        <title>Complete genome of the TMA-utilizing, human hosted archaeon Methanomethylophilus alvus Gen. nov, sp. nov., strain Mx-05, derived from a pure culture.</title>
        <authorList>
            <person name="Brugere J.-F."/>
            <person name="Ben Hania W."/>
            <person name="Chaudhary P.P."/>
            <person name="Gaci N."/>
            <person name="Borrel G."/>
            <person name="Cao Van Tuat L."/>
            <person name="Fardeau M.-L."/>
            <person name="Harris H.M.B."/>
            <person name="O'Toole P.W."/>
            <person name="Ollivier B."/>
        </authorList>
    </citation>
    <scope>NUCLEOTIDE SEQUENCE [LARGE SCALE GENOMIC DNA]</scope>
    <source>
        <strain evidence="14 15">Mx-05</strain>
    </source>
</reference>
<dbReference type="SMART" id="SM00962">
    <property type="entry name" value="SRP54"/>
    <property type="match status" value="1"/>
</dbReference>
<feature type="domain" description="AAA+ ATPase" evidence="11">
    <location>
        <begin position="96"/>
        <end position="270"/>
    </location>
</feature>
<evidence type="ECO:0000259" key="12">
    <source>
        <dbReference type="SMART" id="SM00962"/>
    </source>
</evidence>
<keyword evidence="8 9" id="KW-0687">Ribonucleoprotein</keyword>
<dbReference type="InterPro" id="IPR036225">
    <property type="entry name" value="SRP/SRP_N"/>
</dbReference>
<gene>
    <name evidence="9" type="primary">srp54</name>
    <name evidence="14" type="ORF">BKD89_03845</name>
</gene>
<evidence type="ECO:0000256" key="5">
    <source>
        <dbReference type="ARBA" id="ARBA00022884"/>
    </source>
</evidence>
<dbReference type="GO" id="GO:0048500">
    <property type="term" value="C:signal recognition particle"/>
    <property type="evidence" value="ECO:0007669"/>
    <property type="project" value="UniProtKB-UniRule"/>
</dbReference>
<dbReference type="SUPFAM" id="SSF47446">
    <property type="entry name" value="Signal peptide-binding domain"/>
    <property type="match status" value="1"/>
</dbReference>
<dbReference type="EMBL" id="CP017686">
    <property type="protein sequence ID" value="AYQ54938.1"/>
    <property type="molecule type" value="Genomic_DNA"/>
</dbReference>
<dbReference type="SMART" id="SM00382">
    <property type="entry name" value="AAA"/>
    <property type="match status" value="1"/>
</dbReference>
<sequence length="456" mass="50073">MALDGLGKSLRNVLDRINGSSAIDENLIKDICKELQRALLQADVNVQLVLRLTNTVRDRALNEKPDAGKSSKQHVTRIIYEELVNLLKNGEPVALKPQTILLVGLYGQGKTTTAGKLANFFIKKGFSVGLIGADVYRPAAYDQLKQLGDKVGAEVYGEPGQKDAVKIVKDGLEKLADKKIKIIDSSGRHALEDDLIKEISDIAEAAKPQERILVLDSQVGQQAGPQADAFNKAVGVTGVILTKMDGTAKGGGALSAVATTDARIVFLGVGEHIRDLESFDADRFISRLLGMGDLAGLVEIAKEEMDGSDDIEELARKMTSGKFTLNDMYMQMKAVKKMGALRKIVNMLPGMSKMEDKIDFDASQAKLDKYKVIMDSMTNQEKEEPSLIKGKRIERIALGAGVESSEVRELLRQYNNSRKMMSSVSKDRKMRKRMQKQFGNMDPDAIKELQNAEGEE</sequence>
<dbReference type="Pfam" id="PF00448">
    <property type="entry name" value="SRP54"/>
    <property type="match status" value="1"/>
</dbReference>
<dbReference type="Pfam" id="PF02978">
    <property type="entry name" value="SRP_SPB"/>
    <property type="match status" value="1"/>
</dbReference>
<dbReference type="PANTHER" id="PTHR11564">
    <property type="entry name" value="SIGNAL RECOGNITION PARTICLE 54K PROTEIN SRP54"/>
    <property type="match status" value="1"/>
</dbReference>
<dbReference type="InterPro" id="IPR042101">
    <property type="entry name" value="SRP54_N_sf"/>
</dbReference>
<dbReference type="CDD" id="cd17875">
    <property type="entry name" value="SRP54_G"/>
    <property type="match status" value="1"/>
</dbReference>
<dbReference type="EC" id="3.6.5.4" evidence="9"/>
<evidence type="ECO:0000256" key="2">
    <source>
        <dbReference type="ARBA" id="ARBA00022490"/>
    </source>
</evidence>
<dbReference type="GO" id="GO:0003924">
    <property type="term" value="F:GTPase activity"/>
    <property type="evidence" value="ECO:0007669"/>
    <property type="project" value="UniProtKB-UniRule"/>
</dbReference>
<comment type="function">
    <text evidence="9">Involved in targeting and insertion of nascent membrane proteins into the cytoplasmic membrane. Binds to the hydrophobic signal sequence of the ribosome-nascent chain (RNC) as it emerges from the ribosomes. The SRP-RNC complex is then targeted to the cytoplasmic membrane where it interacts with the SRP receptor FtsY.</text>
</comment>
<dbReference type="GO" id="GO:0008312">
    <property type="term" value="F:7S RNA binding"/>
    <property type="evidence" value="ECO:0007669"/>
    <property type="project" value="UniProtKB-UniRule"/>
</dbReference>
<organism evidence="14 15">
    <name type="scientific">Methanomethylophilus alvi</name>
    <dbReference type="NCBI Taxonomy" id="1291540"/>
    <lineage>
        <taxon>Archaea</taxon>
        <taxon>Methanobacteriati</taxon>
        <taxon>Thermoplasmatota</taxon>
        <taxon>Thermoplasmata</taxon>
        <taxon>Methanomassiliicoccales</taxon>
        <taxon>Methanomethylophilaceae</taxon>
        <taxon>Methanomethylophilus</taxon>
    </lineage>
</organism>
<dbReference type="SMART" id="SM00963">
    <property type="entry name" value="SRP54_N"/>
    <property type="match status" value="1"/>
</dbReference>
<dbReference type="InterPro" id="IPR036891">
    <property type="entry name" value="Signal_recog_part_SRP54_M_sf"/>
</dbReference>
<dbReference type="HAMAP" id="MF_00306">
    <property type="entry name" value="SRP54"/>
    <property type="match status" value="1"/>
</dbReference>
<evidence type="ECO:0000259" key="11">
    <source>
        <dbReference type="SMART" id="SM00382"/>
    </source>
</evidence>
<feature type="binding site" evidence="9">
    <location>
        <begin position="104"/>
        <end position="111"/>
    </location>
    <ligand>
        <name>GTP</name>
        <dbReference type="ChEBI" id="CHEBI:37565"/>
    </ligand>
</feature>
<dbReference type="InterPro" id="IPR022941">
    <property type="entry name" value="SRP54"/>
</dbReference>
<proteinExistence type="inferred from homology"/>
<comment type="catalytic activity">
    <reaction evidence="9">
        <text>GTP + H2O = GDP + phosphate + H(+)</text>
        <dbReference type="Rhea" id="RHEA:19669"/>
        <dbReference type="ChEBI" id="CHEBI:15377"/>
        <dbReference type="ChEBI" id="CHEBI:15378"/>
        <dbReference type="ChEBI" id="CHEBI:37565"/>
        <dbReference type="ChEBI" id="CHEBI:43474"/>
        <dbReference type="ChEBI" id="CHEBI:58189"/>
        <dbReference type="EC" id="3.6.5.4"/>
    </reaction>
</comment>
<evidence type="ECO:0000256" key="8">
    <source>
        <dbReference type="ARBA" id="ARBA00023274"/>
    </source>
</evidence>
<dbReference type="OMA" id="GMTGQDA"/>
<comment type="subcellular location">
    <subcellularLocation>
        <location evidence="9">Cytoplasm</location>
    </subcellularLocation>
    <text evidence="9">The SRP-RNC complex is targeted to the cytoplasmic membrane.</text>
</comment>
<dbReference type="InterPro" id="IPR013822">
    <property type="entry name" value="Signal_recog_particl_SRP54_hlx"/>
</dbReference>
<dbReference type="GeneID" id="41321571"/>
<feature type="binding site" evidence="9">
    <location>
        <begin position="242"/>
        <end position="245"/>
    </location>
    <ligand>
        <name>GTP</name>
        <dbReference type="ChEBI" id="CHEBI:37565"/>
    </ligand>
</feature>
<evidence type="ECO:0000256" key="3">
    <source>
        <dbReference type="ARBA" id="ARBA00022741"/>
    </source>
</evidence>
<evidence type="ECO:0000313" key="15">
    <source>
        <dbReference type="Proteomes" id="UP000273278"/>
    </source>
</evidence>
<dbReference type="Pfam" id="PF02881">
    <property type="entry name" value="SRP54_N"/>
    <property type="match status" value="1"/>
</dbReference>
<keyword evidence="2 9" id="KW-0963">Cytoplasm</keyword>
<dbReference type="Proteomes" id="UP000273278">
    <property type="component" value="Chromosome"/>
</dbReference>
<name>A0A3G3IGY2_9ARCH</name>
<accession>A0A3G3IGY2</accession>
<dbReference type="Gene3D" id="1.10.260.30">
    <property type="entry name" value="Signal recognition particle, SRP54 subunit, M-domain"/>
    <property type="match status" value="1"/>
</dbReference>
<dbReference type="InterPro" id="IPR004125">
    <property type="entry name" value="Signal_recog_particle_SRP54_M"/>
</dbReference>
<keyword evidence="4 9" id="KW-0378">Hydrolase</keyword>
<evidence type="ECO:0000259" key="13">
    <source>
        <dbReference type="SMART" id="SM00963"/>
    </source>
</evidence>
<dbReference type="PANTHER" id="PTHR11564:SF5">
    <property type="entry name" value="SIGNAL RECOGNITION PARTICLE SUBUNIT SRP54"/>
    <property type="match status" value="1"/>
</dbReference>
<dbReference type="Gene3D" id="3.40.50.300">
    <property type="entry name" value="P-loop containing nucleotide triphosphate hydrolases"/>
    <property type="match status" value="1"/>
</dbReference>
<evidence type="ECO:0000256" key="7">
    <source>
        <dbReference type="ARBA" id="ARBA00023135"/>
    </source>
</evidence>
<comment type="similarity">
    <text evidence="1 9">Belongs to the GTP-binding SRP family. SRP54 subfamily.</text>
</comment>
<evidence type="ECO:0000256" key="4">
    <source>
        <dbReference type="ARBA" id="ARBA00022801"/>
    </source>
</evidence>
<keyword evidence="7 9" id="KW-0733">Signal recognition particle</keyword>
<comment type="subunit">
    <text evidence="9">Part of the signal recognition particle protein translocation system, which is composed of SRP and FtsY. Archaeal SRP consists of a 7S RNA molecule of 300 nucleotides and two protein subunits: SRP54 and SRP19.</text>
</comment>
<dbReference type="SUPFAM" id="SSF47364">
    <property type="entry name" value="Domain of the SRP/SRP receptor G-proteins"/>
    <property type="match status" value="1"/>
</dbReference>
<dbReference type="InterPro" id="IPR027417">
    <property type="entry name" value="P-loop_NTPase"/>
</dbReference>
<feature type="binding site" evidence="9">
    <location>
        <begin position="184"/>
        <end position="188"/>
    </location>
    <ligand>
        <name>GTP</name>
        <dbReference type="ChEBI" id="CHEBI:37565"/>
    </ligand>
</feature>
<evidence type="ECO:0000256" key="6">
    <source>
        <dbReference type="ARBA" id="ARBA00023134"/>
    </source>
</evidence>
<dbReference type="InterPro" id="IPR003593">
    <property type="entry name" value="AAA+_ATPase"/>
</dbReference>
<keyword evidence="6 9" id="KW-0342">GTP-binding</keyword>
<keyword evidence="3 9" id="KW-0547">Nucleotide-binding</keyword>
<protein>
    <recommendedName>
        <fullName evidence="9">Signal recognition particle 54 kDa protein</fullName>
        <shortName evidence="9">SRP54</shortName>
        <ecNumber evidence="9">3.6.5.4</ecNumber>
    </recommendedName>
</protein>
<dbReference type="SUPFAM" id="SSF52540">
    <property type="entry name" value="P-loop containing nucleoside triphosphate hydrolases"/>
    <property type="match status" value="1"/>
</dbReference>
<feature type="domain" description="SRP54-type proteins GTP-binding" evidence="12">
    <location>
        <begin position="97"/>
        <end position="290"/>
    </location>
</feature>
<feature type="domain" description="Signal recognition particle SRP54 helical bundle" evidence="13">
    <location>
        <begin position="2"/>
        <end position="87"/>
    </location>
</feature>
<evidence type="ECO:0000256" key="1">
    <source>
        <dbReference type="ARBA" id="ARBA00005450"/>
    </source>
</evidence>
<dbReference type="InterPro" id="IPR000897">
    <property type="entry name" value="SRP54_GTPase_dom"/>
</dbReference>
<evidence type="ECO:0000256" key="10">
    <source>
        <dbReference type="SAM" id="MobiDB-lite"/>
    </source>
</evidence>
<comment type="domain">
    <text evidence="9">Composed of three domains: the N-terminal N domain, which is responsible for interactions with the ribosome, the central G domain, which binds GTP, and the C-terminal M domain, which binds the RNA and the signal sequence of the RNC.</text>
</comment>
<dbReference type="GO" id="GO:0005525">
    <property type="term" value="F:GTP binding"/>
    <property type="evidence" value="ECO:0007669"/>
    <property type="project" value="UniProtKB-UniRule"/>
</dbReference>
<dbReference type="Gene3D" id="1.20.120.140">
    <property type="entry name" value="Signal recognition particle SRP54, nucleotide-binding domain"/>
    <property type="match status" value="1"/>
</dbReference>
<dbReference type="GO" id="GO:0006614">
    <property type="term" value="P:SRP-dependent cotranslational protein targeting to membrane"/>
    <property type="evidence" value="ECO:0007669"/>
    <property type="project" value="InterPro"/>
</dbReference>
<evidence type="ECO:0000313" key="14">
    <source>
        <dbReference type="EMBL" id="AYQ54938.1"/>
    </source>
</evidence>
<feature type="region of interest" description="Disordered" evidence="10">
    <location>
        <begin position="418"/>
        <end position="456"/>
    </location>
</feature>
<dbReference type="AlphaFoldDB" id="A0A3G3IGY2"/>